<name>A0A7T8GV27_CALRO</name>
<evidence type="ECO:0000259" key="2">
    <source>
        <dbReference type="PROSITE" id="PS50238"/>
    </source>
</evidence>
<dbReference type="GO" id="GO:0005096">
    <property type="term" value="F:GTPase activator activity"/>
    <property type="evidence" value="ECO:0007669"/>
    <property type="project" value="UniProtKB-KW"/>
</dbReference>
<organism evidence="3 4">
    <name type="scientific">Caligus rogercresseyi</name>
    <name type="common">Sea louse</name>
    <dbReference type="NCBI Taxonomy" id="217165"/>
    <lineage>
        <taxon>Eukaryota</taxon>
        <taxon>Metazoa</taxon>
        <taxon>Ecdysozoa</taxon>
        <taxon>Arthropoda</taxon>
        <taxon>Crustacea</taxon>
        <taxon>Multicrustacea</taxon>
        <taxon>Hexanauplia</taxon>
        <taxon>Copepoda</taxon>
        <taxon>Siphonostomatoida</taxon>
        <taxon>Caligidae</taxon>
        <taxon>Caligus</taxon>
    </lineage>
</organism>
<feature type="non-terminal residue" evidence="3">
    <location>
        <position position="1"/>
    </location>
</feature>
<dbReference type="InterPro" id="IPR000198">
    <property type="entry name" value="RhoGAP_dom"/>
</dbReference>
<gene>
    <name evidence="3" type="ORF">FKW44_018917</name>
</gene>
<dbReference type="InterPro" id="IPR037863">
    <property type="entry name" value="RHOGAP6/36"/>
</dbReference>
<protein>
    <recommendedName>
        <fullName evidence="2">Rho-GAP domain-containing protein</fullName>
    </recommendedName>
</protein>
<dbReference type="AlphaFoldDB" id="A0A7T8GV27"/>
<keyword evidence="1" id="KW-0343">GTPase activation</keyword>
<accession>A0A7T8GV27</accession>
<dbReference type="EMBL" id="CP045902">
    <property type="protein sequence ID" value="QQP38360.1"/>
    <property type="molecule type" value="Genomic_DNA"/>
</dbReference>
<dbReference type="Gene3D" id="1.10.555.10">
    <property type="entry name" value="Rho GTPase activation protein"/>
    <property type="match status" value="1"/>
</dbReference>
<sequence>VLLGNKMDSANLATLFAPNLLHSFKIDEKQAGGPGARGDSSNDYISVTKLLIDSREAIFDIPVEQLHDLYVYLSENFPDLLDALLKRRLMLLSGEECAEDEKGDDEHGGPSVEKRSFVIFPESLLGSLRRLETETHSSVFQ</sequence>
<evidence type="ECO:0000313" key="3">
    <source>
        <dbReference type="EMBL" id="QQP38360.1"/>
    </source>
</evidence>
<feature type="non-terminal residue" evidence="3">
    <location>
        <position position="141"/>
    </location>
</feature>
<evidence type="ECO:0000313" key="4">
    <source>
        <dbReference type="Proteomes" id="UP000595437"/>
    </source>
</evidence>
<dbReference type="SUPFAM" id="SSF48350">
    <property type="entry name" value="GTPase activation domain, GAP"/>
    <property type="match status" value="1"/>
</dbReference>
<dbReference type="GO" id="GO:0007165">
    <property type="term" value="P:signal transduction"/>
    <property type="evidence" value="ECO:0007669"/>
    <property type="project" value="InterPro"/>
</dbReference>
<feature type="domain" description="Rho-GAP" evidence="2">
    <location>
        <begin position="1"/>
        <end position="59"/>
    </location>
</feature>
<proteinExistence type="predicted"/>
<dbReference type="InterPro" id="IPR008936">
    <property type="entry name" value="Rho_GTPase_activation_prot"/>
</dbReference>
<dbReference type="PANTHER" id="PTHR12635">
    <property type="entry name" value="RHO-GTPASE-ACTIVATING PROTEIN 6 FAMILY MEMBER"/>
    <property type="match status" value="1"/>
</dbReference>
<dbReference type="PROSITE" id="PS50238">
    <property type="entry name" value="RHOGAP"/>
    <property type="match status" value="1"/>
</dbReference>
<evidence type="ECO:0000256" key="1">
    <source>
        <dbReference type="ARBA" id="ARBA00022468"/>
    </source>
</evidence>
<dbReference type="OrthoDB" id="6381823at2759"/>
<dbReference type="PANTHER" id="PTHR12635:SF7">
    <property type="entry name" value="RHO GTPASE ACTIVATING PROTEIN 6-RELATED"/>
    <property type="match status" value="1"/>
</dbReference>
<keyword evidence="4" id="KW-1185">Reference proteome</keyword>
<dbReference type="Proteomes" id="UP000595437">
    <property type="component" value="Chromosome 13"/>
</dbReference>
<reference evidence="4" key="1">
    <citation type="submission" date="2021-01" db="EMBL/GenBank/DDBJ databases">
        <title>Caligus Genome Assembly.</title>
        <authorList>
            <person name="Gallardo-Escarate C."/>
        </authorList>
    </citation>
    <scope>NUCLEOTIDE SEQUENCE [LARGE SCALE GENOMIC DNA]</scope>
</reference>